<dbReference type="SUPFAM" id="SSF53448">
    <property type="entry name" value="Nucleotide-diphospho-sugar transferases"/>
    <property type="match status" value="1"/>
</dbReference>
<gene>
    <name evidence="4" type="ORF">B0A62_08625</name>
    <name evidence="3" type="ORF">IW20_09550</name>
</gene>
<name>A0A086AJ57_FLAHY</name>
<dbReference type="OrthoDB" id="9815923at2"/>
<keyword evidence="6" id="KW-1185">Reference proteome</keyword>
<dbReference type="PANTHER" id="PTHR43630">
    <property type="entry name" value="POLY-BETA-1,6-N-ACETYL-D-GLUCOSAMINE SYNTHASE"/>
    <property type="match status" value="1"/>
</dbReference>
<evidence type="ECO:0000313" key="4">
    <source>
        <dbReference type="EMBL" id="OXA95362.1"/>
    </source>
</evidence>
<dbReference type="EMBL" id="MUGY01000007">
    <property type="protein sequence ID" value="OXA95362.1"/>
    <property type="molecule type" value="Genomic_DNA"/>
</dbReference>
<dbReference type="AlphaFoldDB" id="A0A086AJ57"/>
<dbReference type="EMBL" id="JPRM01000013">
    <property type="protein sequence ID" value="KFF16721.1"/>
    <property type="molecule type" value="Genomic_DNA"/>
</dbReference>
<reference evidence="3 5" key="1">
    <citation type="submission" date="2014-07" db="EMBL/GenBank/DDBJ databases">
        <title>Genome of Flavobacterium hydatis DSM 2063.</title>
        <authorList>
            <person name="Pipes S.E."/>
            <person name="Stropko S.J."/>
            <person name="Newman J.D."/>
        </authorList>
    </citation>
    <scope>NUCLEOTIDE SEQUENCE [LARGE SCALE GENOMIC DNA]</scope>
    <source>
        <strain evidence="3 5">DSM 2063</strain>
    </source>
</reference>
<sequence>MSQNVIVPKISVLAFCFNEENNIKKLIENVSFAHEIILIDNNSTDKTVAIAKELGATVIIQTTDNKAQQQNLAINQAQNDWILLLDINEYISPELKDEILTKISDPKSNPLYYIKQTLFFFKKKIEHGEFNNKKRIFLFDKKRHSFSSNEESNPSITLFGGSNLLKNRIDSYAYKSFDEYNYQLSLLSKKEALELYAKNVKPNFYHFLMKPFFSFMNQYFIRLGFLDGKEGYILAYINSFAVLKRYLILWLAHNKME</sequence>
<feature type="domain" description="Glycosyltransferase 2-like" evidence="2">
    <location>
        <begin position="11"/>
        <end position="107"/>
    </location>
</feature>
<dbReference type="InterPro" id="IPR029044">
    <property type="entry name" value="Nucleotide-diphossugar_trans"/>
</dbReference>
<dbReference type="Proteomes" id="UP000028712">
    <property type="component" value="Unassembled WGS sequence"/>
</dbReference>
<dbReference type="STRING" id="991.IW20_09550"/>
<dbReference type="CDD" id="cd02511">
    <property type="entry name" value="Beta4Glucosyltransferase"/>
    <property type="match status" value="1"/>
</dbReference>
<evidence type="ECO:0000313" key="6">
    <source>
        <dbReference type="Proteomes" id="UP000198424"/>
    </source>
</evidence>
<comment type="similarity">
    <text evidence="1">Belongs to the glycosyltransferase 2 family. WaaE/KdtX subfamily.</text>
</comment>
<protein>
    <recommendedName>
        <fullName evidence="2">Glycosyltransferase 2-like domain-containing protein</fullName>
    </recommendedName>
</protein>
<organism evidence="3 5">
    <name type="scientific">Flavobacterium hydatis</name>
    <name type="common">Cytophaga aquatilis</name>
    <dbReference type="NCBI Taxonomy" id="991"/>
    <lineage>
        <taxon>Bacteria</taxon>
        <taxon>Pseudomonadati</taxon>
        <taxon>Bacteroidota</taxon>
        <taxon>Flavobacteriia</taxon>
        <taxon>Flavobacteriales</taxon>
        <taxon>Flavobacteriaceae</taxon>
        <taxon>Flavobacterium</taxon>
    </lineage>
</organism>
<evidence type="ECO:0000259" key="2">
    <source>
        <dbReference type="Pfam" id="PF00535"/>
    </source>
</evidence>
<evidence type="ECO:0000313" key="5">
    <source>
        <dbReference type="Proteomes" id="UP000028712"/>
    </source>
</evidence>
<dbReference type="Gene3D" id="3.90.550.10">
    <property type="entry name" value="Spore Coat Polysaccharide Biosynthesis Protein SpsA, Chain A"/>
    <property type="match status" value="1"/>
</dbReference>
<evidence type="ECO:0000256" key="1">
    <source>
        <dbReference type="ARBA" id="ARBA00038494"/>
    </source>
</evidence>
<dbReference type="Pfam" id="PF00535">
    <property type="entry name" value="Glycos_transf_2"/>
    <property type="match status" value="1"/>
</dbReference>
<dbReference type="InterPro" id="IPR001173">
    <property type="entry name" value="Glyco_trans_2-like"/>
</dbReference>
<proteinExistence type="inferred from homology"/>
<evidence type="ECO:0000313" key="3">
    <source>
        <dbReference type="EMBL" id="KFF16721.1"/>
    </source>
</evidence>
<dbReference type="Proteomes" id="UP000198424">
    <property type="component" value="Unassembled WGS sequence"/>
</dbReference>
<dbReference type="eggNOG" id="COG0463">
    <property type="taxonomic scope" value="Bacteria"/>
</dbReference>
<accession>A0A086AJ57</accession>
<reference evidence="4 6" key="2">
    <citation type="submission" date="2016-11" db="EMBL/GenBank/DDBJ databases">
        <title>Whole genomes of Flavobacteriaceae.</title>
        <authorList>
            <person name="Stine C."/>
            <person name="Li C."/>
            <person name="Tadesse D."/>
        </authorList>
    </citation>
    <scope>NUCLEOTIDE SEQUENCE [LARGE SCALE GENOMIC DNA]</scope>
    <source>
        <strain evidence="4 6">ATCC 29551</strain>
    </source>
</reference>
<comment type="caution">
    <text evidence="3">The sequence shown here is derived from an EMBL/GenBank/DDBJ whole genome shotgun (WGS) entry which is preliminary data.</text>
</comment>
<dbReference type="PANTHER" id="PTHR43630:SF2">
    <property type="entry name" value="GLYCOSYLTRANSFERASE"/>
    <property type="match status" value="1"/>
</dbReference>
<dbReference type="RefSeq" id="WP_035621232.1">
    <property type="nucleotide sequence ID" value="NZ_JBEWQG010000006.1"/>
</dbReference>